<keyword evidence="4 6" id="KW-1133">Transmembrane helix</keyword>
<reference evidence="7" key="1">
    <citation type="journal article" date="2020" name="mSystems">
        <title>Genome- and Community-Level Interaction Insights into Carbon Utilization and Element Cycling Functions of Hydrothermarchaeota in Hydrothermal Sediment.</title>
        <authorList>
            <person name="Zhou Z."/>
            <person name="Liu Y."/>
            <person name="Xu W."/>
            <person name="Pan J."/>
            <person name="Luo Z.H."/>
            <person name="Li M."/>
        </authorList>
    </citation>
    <scope>NUCLEOTIDE SEQUENCE [LARGE SCALE GENOMIC DNA]</scope>
    <source>
        <strain evidence="7">SpSt-508</strain>
    </source>
</reference>
<comment type="subcellular location">
    <subcellularLocation>
        <location evidence="1">Cell membrane</location>
        <topology evidence="1">Multi-pass membrane protein</topology>
    </subcellularLocation>
</comment>
<dbReference type="AlphaFoldDB" id="A0A7C4LLV7"/>
<dbReference type="GO" id="GO:0022857">
    <property type="term" value="F:transmembrane transporter activity"/>
    <property type="evidence" value="ECO:0007669"/>
    <property type="project" value="InterPro"/>
</dbReference>
<dbReference type="EMBL" id="DSVQ01000016">
    <property type="protein sequence ID" value="HGT40093.1"/>
    <property type="molecule type" value="Genomic_DNA"/>
</dbReference>
<protein>
    <submittedName>
        <fullName evidence="7">ABC transporter permease</fullName>
    </submittedName>
</protein>
<evidence type="ECO:0000256" key="4">
    <source>
        <dbReference type="ARBA" id="ARBA00022989"/>
    </source>
</evidence>
<comment type="caution">
    <text evidence="7">The sequence shown here is derived from an EMBL/GenBank/DDBJ whole genome shotgun (WGS) entry which is preliminary data.</text>
</comment>
<proteinExistence type="predicted"/>
<dbReference type="PANTHER" id="PTHR32196">
    <property type="entry name" value="ABC TRANSPORTER PERMEASE PROTEIN YPHD-RELATED-RELATED"/>
    <property type="match status" value="1"/>
</dbReference>
<dbReference type="PANTHER" id="PTHR32196:SF72">
    <property type="entry name" value="RIBOSE IMPORT PERMEASE PROTEIN RBSC"/>
    <property type="match status" value="1"/>
</dbReference>
<feature type="transmembrane region" description="Helical" evidence="6">
    <location>
        <begin position="299"/>
        <end position="330"/>
    </location>
</feature>
<keyword evidence="3 6" id="KW-0812">Transmembrane</keyword>
<feature type="transmembrane region" description="Helical" evidence="6">
    <location>
        <begin position="256"/>
        <end position="279"/>
    </location>
</feature>
<gene>
    <name evidence="7" type="ORF">ENS64_12650</name>
</gene>
<feature type="transmembrane region" description="Helical" evidence="6">
    <location>
        <begin position="342"/>
        <end position="361"/>
    </location>
</feature>
<keyword evidence="2" id="KW-1003">Cell membrane</keyword>
<evidence type="ECO:0000256" key="5">
    <source>
        <dbReference type="ARBA" id="ARBA00023136"/>
    </source>
</evidence>
<sequence length="369" mass="38374">MTSVVERAERSLTLGRVFTSLGPLLALLAVTALFAVLEVLWSDRPPVFLTADNFRLVVVNSATIGICALGMTVVIISGGIDLSVGTGLALCATVLACALVRDMPPALAVGLTLAVGCLLGAVNGVAISGLRVAPFIVTLGTMTVFLGVAKMLAQQVAGADTVRPKTIDAGRLDYVHNQVPEWLKTFTSTRERALWPDANWFPPAVRPAVEWVRFPSGIWLGVGLALLLAALLRYTVFGRYVFALGSNEATARLCGINVPAVRIAVYVLLGCFVGLAGVYQFSRLMSGNPTSGLGQELRVIAAVVIGGGSLSGGRGSILGTLAGAALMSVIASGCTQLGVSNALQDVVLGVIIVAAVTLDQFRQRRFAAA</sequence>
<dbReference type="Pfam" id="PF02653">
    <property type="entry name" value="BPD_transp_2"/>
    <property type="match status" value="1"/>
</dbReference>
<evidence type="ECO:0000256" key="1">
    <source>
        <dbReference type="ARBA" id="ARBA00004651"/>
    </source>
</evidence>
<dbReference type="GO" id="GO:0005886">
    <property type="term" value="C:plasma membrane"/>
    <property type="evidence" value="ECO:0007669"/>
    <property type="project" value="UniProtKB-SubCell"/>
</dbReference>
<evidence type="ECO:0000313" key="7">
    <source>
        <dbReference type="EMBL" id="HGT40093.1"/>
    </source>
</evidence>
<keyword evidence="5 6" id="KW-0472">Membrane</keyword>
<organism evidence="7">
    <name type="scientific">Schlesneria paludicola</name>
    <dbReference type="NCBI Taxonomy" id="360056"/>
    <lineage>
        <taxon>Bacteria</taxon>
        <taxon>Pseudomonadati</taxon>
        <taxon>Planctomycetota</taxon>
        <taxon>Planctomycetia</taxon>
        <taxon>Planctomycetales</taxon>
        <taxon>Planctomycetaceae</taxon>
        <taxon>Schlesneria</taxon>
    </lineage>
</organism>
<evidence type="ECO:0000256" key="2">
    <source>
        <dbReference type="ARBA" id="ARBA00022475"/>
    </source>
</evidence>
<feature type="transmembrane region" description="Helical" evidence="6">
    <location>
        <begin position="82"/>
        <end position="100"/>
    </location>
</feature>
<feature type="transmembrane region" description="Helical" evidence="6">
    <location>
        <begin position="53"/>
        <end position="76"/>
    </location>
</feature>
<feature type="transmembrane region" description="Helical" evidence="6">
    <location>
        <begin position="107"/>
        <end position="126"/>
    </location>
</feature>
<dbReference type="CDD" id="cd06579">
    <property type="entry name" value="TM_PBP1_transp_AraH_like"/>
    <property type="match status" value="1"/>
</dbReference>
<feature type="transmembrane region" description="Helical" evidence="6">
    <location>
        <begin position="20"/>
        <end position="41"/>
    </location>
</feature>
<accession>A0A7C4LLV7</accession>
<name>A0A7C4LLV7_9PLAN</name>
<feature type="transmembrane region" description="Helical" evidence="6">
    <location>
        <begin position="216"/>
        <end position="236"/>
    </location>
</feature>
<evidence type="ECO:0000256" key="6">
    <source>
        <dbReference type="SAM" id="Phobius"/>
    </source>
</evidence>
<feature type="transmembrane region" description="Helical" evidence="6">
    <location>
        <begin position="132"/>
        <end position="153"/>
    </location>
</feature>
<evidence type="ECO:0000256" key="3">
    <source>
        <dbReference type="ARBA" id="ARBA00022692"/>
    </source>
</evidence>
<dbReference type="InterPro" id="IPR001851">
    <property type="entry name" value="ABC_transp_permease"/>
</dbReference>